<accession>A0A1L7XYE0</accession>
<dbReference type="AlphaFoldDB" id="A0A1L7XYE0"/>
<sequence>MCLKTCFVCGNAANVLCGICSSASYRSSECRDNDHPLRDLFCQKLCRFFVEHPRPKETLQSTHYLALMFPQSSLEPELLWIATEDAVSEAGYAASDLTEDLVKCFPGPPKPTRFWICLPKLELWKGDNSATKSKANLCLTKVLNGFESQQASSASPSQLGWAGSIIIVGMNLLPEDHSRTDHPAFLEQKSFSTITRKMGIALLFTKCDIDPTWKEKGREELGFDTFKNREALTLLRNVKCVEESEEQTRAEQNL</sequence>
<name>A0A1L7XYE0_9HELO</name>
<protein>
    <recommendedName>
        <fullName evidence="3">Suppressor of anucleate metulae protein B</fullName>
    </recommendedName>
</protein>
<organism evidence="1 2">
    <name type="scientific">Phialocephala subalpina</name>
    <dbReference type="NCBI Taxonomy" id="576137"/>
    <lineage>
        <taxon>Eukaryota</taxon>
        <taxon>Fungi</taxon>
        <taxon>Dikarya</taxon>
        <taxon>Ascomycota</taxon>
        <taxon>Pezizomycotina</taxon>
        <taxon>Leotiomycetes</taxon>
        <taxon>Helotiales</taxon>
        <taxon>Mollisiaceae</taxon>
        <taxon>Phialocephala</taxon>
        <taxon>Phialocephala fortinii species complex</taxon>
    </lineage>
</organism>
<dbReference type="OrthoDB" id="437457at2759"/>
<evidence type="ECO:0000313" key="1">
    <source>
        <dbReference type="EMBL" id="CZR70037.1"/>
    </source>
</evidence>
<dbReference type="EMBL" id="FJOG01000090">
    <property type="protein sequence ID" value="CZR70037.1"/>
    <property type="molecule type" value="Genomic_DNA"/>
</dbReference>
<proteinExistence type="predicted"/>
<evidence type="ECO:0008006" key="3">
    <source>
        <dbReference type="Google" id="ProtNLM"/>
    </source>
</evidence>
<gene>
    <name evidence="1" type="ORF">PAC_19938</name>
</gene>
<evidence type="ECO:0000313" key="2">
    <source>
        <dbReference type="Proteomes" id="UP000184330"/>
    </source>
</evidence>
<keyword evidence="2" id="KW-1185">Reference proteome</keyword>
<dbReference type="Proteomes" id="UP000184330">
    <property type="component" value="Unassembled WGS sequence"/>
</dbReference>
<reference evidence="1 2" key="1">
    <citation type="submission" date="2016-03" db="EMBL/GenBank/DDBJ databases">
        <authorList>
            <person name="Ploux O."/>
        </authorList>
    </citation>
    <scope>NUCLEOTIDE SEQUENCE [LARGE SCALE GENOMIC DNA]</scope>
    <source>
        <strain evidence="1 2">UAMH 11012</strain>
    </source>
</reference>